<dbReference type="EMBL" id="MRZV01002195">
    <property type="protein sequence ID" value="PIK34379.1"/>
    <property type="molecule type" value="Genomic_DNA"/>
</dbReference>
<dbReference type="CDD" id="cd00063">
    <property type="entry name" value="FN3"/>
    <property type="match status" value="1"/>
</dbReference>
<dbReference type="STRING" id="307972.A0A2G8JFA0"/>
<dbReference type="PANTHER" id="PTHR23037:SF28">
    <property type="entry name" value="ERYTHROPOIETIN RECEPTOR"/>
    <property type="match status" value="1"/>
</dbReference>
<feature type="domain" description="Fibronectin type-III" evidence="10">
    <location>
        <begin position="102"/>
        <end position="211"/>
    </location>
</feature>
<dbReference type="OrthoDB" id="6381660at2759"/>
<evidence type="ECO:0000313" key="12">
    <source>
        <dbReference type="Proteomes" id="UP000230750"/>
    </source>
</evidence>
<accession>A0A2G8JFA0</accession>
<name>A0A2G8JFA0_STIJA</name>
<dbReference type="SMART" id="SM00060">
    <property type="entry name" value="FN3"/>
    <property type="match status" value="2"/>
</dbReference>
<dbReference type="InterPro" id="IPR003961">
    <property type="entry name" value="FN3_dom"/>
</dbReference>
<evidence type="ECO:0000256" key="9">
    <source>
        <dbReference type="SAM" id="MobiDB-lite"/>
    </source>
</evidence>
<proteinExistence type="predicted"/>
<dbReference type="GO" id="GO:0004896">
    <property type="term" value="F:cytokine receptor activity"/>
    <property type="evidence" value="ECO:0007669"/>
    <property type="project" value="TreeGrafter"/>
</dbReference>
<evidence type="ECO:0000256" key="2">
    <source>
        <dbReference type="ARBA" id="ARBA00022692"/>
    </source>
</evidence>
<comment type="subcellular location">
    <subcellularLocation>
        <location evidence="1">Membrane</location>
        <topology evidence="1">Single-pass type I membrane protein</topology>
    </subcellularLocation>
</comment>
<dbReference type="InterPro" id="IPR015152">
    <property type="entry name" value="Growth/epo_recpt_lig-bind"/>
</dbReference>
<evidence type="ECO:0000256" key="5">
    <source>
        <dbReference type="ARBA" id="ARBA00023136"/>
    </source>
</evidence>
<dbReference type="GO" id="GO:0009897">
    <property type="term" value="C:external side of plasma membrane"/>
    <property type="evidence" value="ECO:0007669"/>
    <property type="project" value="TreeGrafter"/>
</dbReference>
<keyword evidence="5" id="KW-0472">Membrane</keyword>
<dbReference type="Gene3D" id="2.60.40.10">
    <property type="entry name" value="Immunoglobulins"/>
    <property type="match status" value="2"/>
</dbReference>
<dbReference type="PANTHER" id="PTHR23037">
    <property type="entry name" value="CYTOKINE RECEPTOR"/>
    <property type="match status" value="1"/>
</dbReference>
<evidence type="ECO:0000256" key="7">
    <source>
        <dbReference type="ARBA" id="ARBA00023170"/>
    </source>
</evidence>
<evidence type="ECO:0000259" key="10">
    <source>
        <dbReference type="PROSITE" id="PS50853"/>
    </source>
</evidence>
<comment type="caution">
    <text evidence="11">The sequence shown here is derived from an EMBL/GenBank/DDBJ whole genome shotgun (WGS) entry which is preliminary data.</text>
</comment>
<feature type="region of interest" description="Disordered" evidence="9">
    <location>
        <begin position="189"/>
        <end position="216"/>
    </location>
</feature>
<dbReference type="SUPFAM" id="SSF49265">
    <property type="entry name" value="Fibronectin type III"/>
    <property type="match status" value="2"/>
</dbReference>
<evidence type="ECO:0000256" key="8">
    <source>
        <dbReference type="ARBA" id="ARBA00023180"/>
    </source>
</evidence>
<keyword evidence="12" id="KW-1185">Reference proteome</keyword>
<feature type="non-terminal residue" evidence="11">
    <location>
        <position position="1"/>
    </location>
</feature>
<protein>
    <submittedName>
        <fullName evidence="11">Putative phosphatidylinositol phosphatase PTPRQ-like</fullName>
    </submittedName>
</protein>
<dbReference type="Proteomes" id="UP000230750">
    <property type="component" value="Unassembled WGS sequence"/>
</dbReference>
<evidence type="ECO:0000256" key="3">
    <source>
        <dbReference type="ARBA" id="ARBA00022729"/>
    </source>
</evidence>
<keyword evidence="4" id="KW-1133">Transmembrane helix</keyword>
<sequence>LPAPVTNVECQSRDMLAFWCTWQPGEDSLLDTQYRLQYRGLYSVSTWRDCPDYVTKGENSCHIPALSNSGLEQSINITATNALGSTWKLHRYNPNRSTIPHPPTNVRAEIMSPRQVQAQWDLPMEWQNYMSTYLSYKLRVWEEESPAARAENKWREIPSRQLIRRGRFIQASFHVIQNLKPGSEIRIQAASSTDSRDQGENAGQTGLCPSEWNYLH</sequence>
<keyword evidence="3" id="KW-0732">Signal</keyword>
<dbReference type="PROSITE" id="PS50853">
    <property type="entry name" value="FN3"/>
    <property type="match status" value="1"/>
</dbReference>
<dbReference type="Pfam" id="PF09067">
    <property type="entry name" value="EpoR_lig-bind"/>
    <property type="match status" value="1"/>
</dbReference>
<gene>
    <name evidence="11" type="ORF">BSL78_28794</name>
</gene>
<evidence type="ECO:0000256" key="4">
    <source>
        <dbReference type="ARBA" id="ARBA00022989"/>
    </source>
</evidence>
<dbReference type="InterPro" id="IPR013783">
    <property type="entry name" value="Ig-like_fold"/>
</dbReference>
<dbReference type="AlphaFoldDB" id="A0A2G8JFA0"/>
<reference evidence="11 12" key="1">
    <citation type="journal article" date="2017" name="PLoS Biol.">
        <title>The sea cucumber genome provides insights into morphological evolution and visceral regeneration.</title>
        <authorList>
            <person name="Zhang X."/>
            <person name="Sun L."/>
            <person name="Yuan J."/>
            <person name="Sun Y."/>
            <person name="Gao Y."/>
            <person name="Zhang L."/>
            <person name="Li S."/>
            <person name="Dai H."/>
            <person name="Hamel J.F."/>
            <person name="Liu C."/>
            <person name="Yu Y."/>
            <person name="Liu S."/>
            <person name="Lin W."/>
            <person name="Guo K."/>
            <person name="Jin S."/>
            <person name="Xu P."/>
            <person name="Storey K.B."/>
            <person name="Huan P."/>
            <person name="Zhang T."/>
            <person name="Zhou Y."/>
            <person name="Zhang J."/>
            <person name="Lin C."/>
            <person name="Li X."/>
            <person name="Xing L."/>
            <person name="Huo D."/>
            <person name="Sun M."/>
            <person name="Wang L."/>
            <person name="Mercier A."/>
            <person name="Li F."/>
            <person name="Yang H."/>
            <person name="Xiang J."/>
        </authorList>
    </citation>
    <scope>NUCLEOTIDE SEQUENCE [LARGE SCALE GENOMIC DNA]</scope>
    <source>
        <strain evidence="11">Shaxun</strain>
        <tissue evidence="11">Muscle</tissue>
    </source>
</reference>
<dbReference type="InterPro" id="IPR036116">
    <property type="entry name" value="FN3_sf"/>
</dbReference>
<organism evidence="11 12">
    <name type="scientific">Stichopus japonicus</name>
    <name type="common">Sea cucumber</name>
    <dbReference type="NCBI Taxonomy" id="307972"/>
    <lineage>
        <taxon>Eukaryota</taxon>
        <taxon>Metazoa</taxon>
        <taxon>Echinodermata</taxon>
        <taxon>Eleutherozoa</taxon>
        <taxon>Echinozoa</taxon>
        <taxon>Holothuroidea</taxon>
        <taxon>Aspidochirotacea</taxon>
        <taxon>Aspidochirotida</taxon>
        <taxon>Stichopodidae</taxon>
        <taxon>Apostichopus</taxon>
    </lineage>
</organism>
<keyword evidence="8" id="KW-0325">Glycoprotein</keyword>
<keyword evidence="7" id="KW-0675">Receptor</keyword>
<keyword evidence="2" id="KW-0812">Transmembrane</keyword>
<evidence type="ECO:0000256" key="6">
    <source>
        <dbReference type="ARBA" id="ARBA00023157"/>
    </source>
</evidence>
<evidence type="ECO:0000256" key="1">
    <source>
        <dbReference type="ARBA" id="ARBA00004479"/>
    </source>
</evidence>
<evidence type="ECO:0000313" key="11">
    <source>
        <dbReference type="EMBL" id="PIK34379.1"/>
    </source>
</evidence>
<keyword evidence="6" id="KW-1015">Disulfide bond</keyword>